<reference evidence="2" key="3">
    <citation type="submission" date="2015-06" db="UniProtKB">
        <authorList>
            <consortium name="EnsemblProtists"/>
        </authorList>
    </citation>
    <scope>IDENTIFICATION</scope>
</reference>
<gene>
    <name evidence="1" type="ORF">GUITHDRAFT_118625</name>
</gene>
<evidence type="ECO:0000313" key="2">
    <source>
        <dbReference type="EnsemblProtists" id="EKX35183"/>
    </source>
</evidence>
<keyword evidence="3" id="KW-1185">Reference proteome</keyword>
<dbReference type="PaxDb" id="55529-EKX35183"/>
<proteinExistence type="predicted"/>
<dbReference type="Proteomes" id="UP000011087">
    <property type="component" value="Unassembled WGS sequence"/>
</dbReference>
<evidence type="ECO:0000313" key="3">
    <source>
        <dbReference type="Proteomes" id="UP000011087"/>
    </source>
</evidence>
<protein>
    <submittedName>
        <fullName evidence="1 2">Uncharacterized protein</fullName>
    </submittedName>
</protein>
<organism evidence="1">
    <name type="scientific">Guillardia theta (strain CCMP2712)</name>
    <name type="common">Cryptophyte</name>
    <dbReference type="NCBI Taxonomy" id="905079"/>
    <lineage>
        <taxon>Eukaryota</taxon>
        <taxon>Cryptophyceae</taxon>
        <taxon>Pyrenomonadales</taxon>
        <taxon>Geminigeraceae</taxon>
        <taxon>Guillardia</taxon>
    </lineage>
</organism>
<reference evidence="3" key="2">
    <citation type="submission" date="2012-11" db="EMBL/GenBank/DDBJ databases">
        <authorList>
            <person name="Kuo A."/>
            <person name="Curtis B.A."/>
            <person name="Tanifuji G."/>
            <person name="Burki F."/>
            <person name="Gruber A."/>
            <person name="Irimia M."/>
            <person name="Maruyama S."/>
            <person name="Arias M.C."/>
            <person name="Ball S.G."/>
            <person name="Gile G.H."/>
            <person name="Hirakawa Y."/>
            <person name="Hopkins J.F."/>
            <person name="Rensing S.A."/>
            <person name="Schmutz J."/>
            <person name="Symeonidi A."/>
            <person name="Elias M."/>
            <person name="Eveleigh R.J."/>
            <person name="Herman E.K."/>
            <person name="Klute M.J."/>
            <person name="Nakayama T."/>
            <person name="Obornik M."/>
            <person name="Reyes-Prieto A."/>
            <person name="Armbrust E.V."/>
            <person name="Aves S.J."/>
            <person name="Beiko R.G."/>
            <person name="Coutinho P."/>
            <person name="Dacks J.B."/>
            <person name="Durnford D.G."/>
            <person name="Fast N.M."/>
            <person name="Green B.R."/>
            <person name="Grisdale C."/>
            <person name="Hempe F."/>
            <person name="Henrissat B."/>
            <person name="Hoppner M.P."/>
            <person name="Ishida K.-I."/>
            <person name="Kim E."/>
            <person name="Koreny L."/>
            <person name="Kroth P.G."/>
            <person name="Liu Y."/>
            <person name="Malik S.-B."/>
            <person name="Maier U.G."/>
            <person name="McRose D."/>
            <person name="Mock T."/>
            <person name="Neilson J.A."/>
            <person name="Onodera N.T."/>
            <person name="Poole A.M."/>
            <person name="Pritham E.J."/>
            <person name="Richards T.A."/>
            <person name="Rocap G."/>
            <person name="Roy S.W."/>
            <person name="Sarai C."/>
            <person name="Schaack S."/>
            <person name="Shirato S."/>
            <person name="Slamovits C.H."/>
            <person name="Spencer D.F."/>
            <person name="Suzuki S."/>
            <person name="Worden A.Z."/>
            <person name="Zauner S."/>
            <person name="Barry K."/>
            <person name="Bell C."/>
            <person name="Bharti A.K."/>
            <person name="Crow J.A."/>
            <person name="Grimwood J."/>
            <person name="Kramer R."/>
            <person name="Lindquist E."/>
            <person name="Lucas S."/>
            <person name="Salamov A."/>
            <person name="McFadden G.I."/>
            <person name="Lane C.E."/>
            <person name="Keeling P.J."/>
            <person name="Gray M.W."/>
            <person name="Grigoriev I.V."/>
            <person name="Archibald J.M."/>
        </authorList>
    </citation>
    <scope>NUCLEOTIDE SEQUENCE</scope>
    <source>
        <strain evidence="3">CCMP2712</strain>
    </source>
</reference>
<dbReference type="GeneID" id="17291908"/>
<sequence length="516" mass="60262">MNEYRNIDGDDEVDRRECIDLTSERGIEHLDAYHDDEINIDEYRRENDWRQWDPEDSQQRAADRHIRNYITNRSVEGHVYNLQPEANITEQERLILYKWTEAVILEISVAQSIAGAATMLSMDQVMVPVYHAIPSGNEIITYDVLRKNAEKLLEMQLNPLKGYIELYNNNPAEYRRMVVERVRQAQRNNANNVIDIPGVININDINPNIPNAEDRVQVNFDAEVARKSMFNVKYLRTLAEQYVKAQKKLRTLSPIAWNSLDDAFNLVEDVFLQQGLNLENYICRDPRKMQTEFKLSRREFITFISRHPLLHTHICKAAGASLQATMNLRDGSYSSLRKYNTNDTRTLVYIFRTKYEVRRSVNELKLLLEDVKERPMLYLEYFLDTTKGIQQTGFQKWLVRDDAPQFPYQRGEPMPAPQPARNNNLLPGWMNNINIMGTDIQDMAQINPGPVGLQRFEVENIDQDRDVDKLIDTVISNDADTDRNTTKEKEVDKVFVHNNNMTSLKDIIGRSRFFSY</sequence>
<dbReference type="KEGG" id="gtt:GUITHDRAFT_118625"/>
<name>L1IG12_GUITC</name>
<dbReference type="EMBL" id="JH993095">
    <property type="protein sequence ID" value="EKX35183.1"/>
    <property type="molecule type" value="Genomic_DNA"/>
</dbReference>
<dbReference type="RefSeq" id="XP_005822163.1">
    <property type="nucleotide sequence ID" value="XM_005822106.1"/>
</dbReference>
<evidence type="ECO:0000313" key="1">
    <source>
        <dbReference type="EMBL" id="EKX35183.1"/>
    </source>
</evidence>
<accession>L1IG12</accession>
<dbReference type="HOGENOM" id="CLU_528360_0_0_1"/>
<reference evidence="1 3" key="1">
    <citation type="journal article" date="2012" name="Nature">
        <title>Algal genomes reveal evolutionary mosaicism and the fate of nucleomorphs.</title>
        <authorList>
            <consortium name="DOE Joint Genome Institute"/>
            <person name="Curtis B.A."/>
            <person name="Tanifuji G."/>
            <person name="Burki F."/>
            <person name="Gruber A."/>
            <person name="Irimia M."/>
            <person name="Maruyama S."/>
            <person name="Arias M.C."/>
            <person name="Ball S.G."/>
            <person name="Gile G.H."/>
            <person name="Hirakawa Y."/>
            <person name="Hopkins J.F."/>
            <person name="Kuo A."/>
            <person name="Rensing S.A."/>
            <person name="Schmutz J."/>
            <person name="Symeonidi A."/>
            <person name="Elias M."/>
            <person name="Eveleigh R.J."/>
            <person name="Herman E.K."/>
            <person name="Klute M.J."/>
            <person name="Nakayama T."/>
            <person name="Obornik M."/>
            <person name="Reyes-Prieto A."/>
            <person name="Armbrust E.V."/>
            <person name="Aves S.J."/>
            <person name="Beiko R.G."/>
            <person name="Coutinho P."/>
            <person name="Dacks J.B."/>
            <person name="Durnford D.G."/>
            <person name="Fast N.M."/>
            <person name="Green B.R."/>
            <person name="Grisdale C.J."/>
            <person name="Hempel F."/>
            <person name="Henrissat B."/>
            <person name="Hoppner M.P."/>
            <person name="Ishida K."/>
            <person name="Kim E."/>
            <person name="Koreny L."/>
            <person name="Kroth P.G."/>
            <person name="Liu Y."/>
            <person name="Malik S.B."/>
            <person name="Maier U.G."/>
            <person name="McRose D."/>
            <person name="Mock T."/>
            <person name="Neilson J.A."/>
            <person name="Onodera N.T."/>
            <person name="Poole A.M."/>
            <person name="Pritham E.J."/>
            <person name="Richards T.A."/>
            <person name="Rocap G."/>
            <person name="Roy S.W."/>
            <person name="Sarai C."/>
            <person name="Schaack S."/>
            <person name="Shirato S."/>
            <person name="Slamovits C.H."/>
            <person name="Spencer D.F."/>
            <person name="Suzuki S."/>
            <person name="Worden A.Z."/>
            <person name="Zauner S."/>
            <person name="Barry K."/>
            <person name="Bell C."/>
            <person name="Bharti A.K."/>
            <person name="Crow J.A."/>
            <person name="Grimwood J."/>
            <person name="Kramer R."/>
            <person name="Lindquist E."/>
            <person name="Lucas S."/>
            <person name="Salamov A."/>
            <person name="McFadden G.I."/>
            <person name="Lane C.E."/>
            <person name="Keeling P.J."/>
            <person name="Gray M.W."/>
            <person name="Grigoriev I.V."/>
            <person name="Archibald J.M."/>
        </authorList>
    </citation>
    <scope>NUCLEOTIDE SEQUENCE</scope>
    <source>
        <strain evidence="1 3">CCMP2712</strain>
    </source>
</reference>
<dbReference type="EnsemblProtists" id="EKX35183">
    <property type="protein sequence ID" value="EKX35183"/>
    <property type="gene ID" value="GUITHDRAFT_118625"/>
</dbReference>
<dbReference type="AlphaFoldDB" id="L1IG12"/>